<evidence type="ECO:0000313" key="1">
    <source>
        <dbReference type="EMBL" id="CAD8215066.1"/>
    </source>
</evidence>
<protein>
    <submittedName>
        <fullName evidence="1">Uncharacterized protein</fullName>
    </submittedName>
</protein>
<accession>A0A8S1YJR2</accession>
<proteinExistence type="predicted"/>
<name>A0A8S1YJR2_PAROT</name>
<sequence length="78" mass="9200">MKILYIILGYPINHSNSKCDELKYNNKQLATNSHNSVIFQKEMKKIINNFNTSILKLQKSHSKFHMKKTQFQQESSII</sequence>
<organism evidence="1 2">
    <name type="scientific">Paramecium octaurelia</name>
    <dbReference type="NCBI Taxonomy" id="43137"/>
    <lineage>
        <taxon>Eukaryota</taxon>
        <taxon>Sar</taxon>
        <taxon>Alveolata</taxon>
        <taxon>Ciliophora</taxon>
        <taxon>Intramacronucleata</taxon>
        <taxon>Oligohymenophorea</taxon>
        <taxon>Peniculida</taxon>
        <taxon>Parameciidae</taxon>
        <taxon>Paramecium</taxon>
    </lineage>
</organism>
<gene>
    <name evidence="1" type="ORF">POCTA_138.1.T2010021</name>
</gene>
<keyword evidence="2" id="KW-1185">Reference proteome</keyword>
<reference evidence="1" key="1">
    <citation type="submission" date="2021-01" db="EMBL/GenBank/DDBJ databases">
        <authorList>
            <consortium name="Genoscope - CEA"/>
            <person name="William W."/>
        </authorList>
    </citation>
    <scope>NUCLEOTIDE SEQUENCE</scope>
</reference>
<evidence type="ECO:0000313" key="2">
    <source>
        <dbReference type="Proteomes" id="UP000683925"/>
    </source>
</evidence>
<comment type="caution">
    <text evidence="1">The sequence shown here is derived from an EMBL/GenBank/DDBJ whole genome shotgun (WGS) entry which is preliminary data.</text>
</comment>
<dbReference type="AlphaFoldDB" id="A0A8S1YJR2"/>
<dbReference type="EMBL" id="CAJJDP010000205">
    <property type="protein sequence ID" value="CAD8215066.1"/>
    <property type="molecule type" value="Genomic_DNA"/>
</dbReference>
<dbReference type="Proteomes" id="UP000683925">
    <property type="component" value="Unassembled WGS sequence"/>
</dbReference>